<dbReference type="Gene3D" id="3.40.50.1970">
    <property type="match status" value="1"/>
</dbReference>
<dbReference type="SUPFAM" id="SSF52255">
    <property type="entry name" value="N5-CAIR mutase (phosphoribosylaminoimidazole carboxylase, PurE)"/>
    <property type="match status" value="1"/>
</dbReference>
<dbReference type="SMART" id="SM01001">
    <property type="entry name" value="AIRC"/>
    <property type="match status" value="1"/>
</dbReference>
<protein>
    <submittedName>
        <fullName evidence="2">N5-carboxyaminoimidazole ribonucleotide mutase</fullName>
        <ecNumber evidence="2">5.4.99.18</ecNumber>
    </submittedName>
</protein>
<dbReference type="Proteomes" id="UP001208689">
    <property type="component" value="Chromosome"/>
</dbReference>
<sequence>MKELRDILKDLEANKITVDQAEEILKLNYLNEIDELAQLDLFRKSRTGIPEVIFAESKSVEMLQKITAHMMEKSGYAILTRVTKEQFSVLDAQYKSHSNIQYQPNYQGKVIFIAKQEYKKPENPGLIGLITAGTSDIPVAEEANVVLKAMGYQTLPSYDVGIAGMHRIFPPLKKMIKAHTDVLIVFAGMEGTLPGVVSSLVDIPVIGVPTSTGYGLGEKGKGALTTMLQSCSPGISVVNINNGFGAATMAALIVKKIHSK</sequence>
<dbReference type="GO" id="GO:0034023">
    <property type="term" value="F:5-(carboxyamino)imidazole ribonucleotide mutase activity"/>
    <property type="evidence" value="ECO:0007669"/>
    <property type="project" value="UniProtKB-EC"/>
</dbReference>
<dbReference type="InterPro" id="IPR039476">
    <property type="entry name" value="P2CMN_synthase_LarB"/>
</dbReference>
<dbReference type="PANTHER" id="PTHR43064">
    <property type="entry name" value="PHOSPHORIBOSYLAMINOIMIDAZOLE CARBOXYLASE-RELATED"/>
    <property type="match status" value="1"/>
</dbReference>
<proteinExistence type="predicted"/>
<dbReference type="PANTHER" id="PTHR43064:SF1">
    <property type="entry name" value="SLL1489 PROTEIN"/>
    <property type="match status" value="1"/>
</dbReference>
<dbReference type="NCBIfam" id="NF033503">
    <property type="entry name" value="LarB"/>
    <property type="match status" value="1"/>
</dbReference>
<gene>
    <name evidence="2" type="ORF">NEF87_004378</name>
</gene>
<keyword evidence="3" id="KW-1185">Reference proteome</keyword>
<dbReference type="InterPro" id="IPR000031">
    <property type="entry name" value="PurE_dom"/>
</dbReference>
<accession>A0ABY6HXI9</accession>
<feature type="domain" description="PurE" evidence="1">
    <location>
        <begin position="125"/>
        <end position="259"/>
    </location>
</feature>
<evidence type="ECO:0000259" key="1">
    <source>
        <dbReference type="SMART" id="SM01001"/>
    </source>
</evidence>
<organism evidence="2 3">
    <name type="scientific">Candidatus Lokiarchaeum ossiferum</name>
    <dbReference type="NCBI Taxonomy" id="2951803"/>
    <lineage>
        <taxon>Archaea</taxon>
        <taxon>Promethearchaeati</taxon>
        <taxon>Promethearchaeota</taxon>
        <taxon>Promethearchaeia</taxon>
        <taxon>Promethearchaeales</taxon>
        <taxon>Promethearchaeaceae</taxon>
        <taxon>Candidatus Lokiarchaeum</taxon>
    </lineage>
</organism>
<dbReference type="EMBL" id="CP104013">
    <property type="protein sequence ID" value="UYP48093.1"/>
    <property type="molecule type" value="Genomic_DNA"/>
</dbReference>
<dbReference type="Pfam" id="PF00731">
    <property type="entry name" value="AIRC"/>
    <property type="match status" value="1"/>
</dbReference>
<dbReference type="EC" id="5.4.99.18" evidence="2"/>
<evidence type="ECO:0000313" key="3">
    <source>
        <dbReference type="Proteomes" id="UP001208689"/>
    </source>
</evidence>
<keyword evidence="2" id="KW-0413">Isomerase</keyword>
<name>A0ABY6HXI9_9ARCH</name>
<evidence type="ECO:0000313" key="2">
    <source>
        <dbReference type="EMBL" id="UYP48093.1"/>
    </source>
</evidence>
<reference evidence="2" key="1">
    <citation type="submission" date="2022-09" db="EMBL/GenBank/DDBJ databases">
        <title>Actin cytoskeleton and complex cell architecture in an #Asgard archaeon.</title>
        <authorList>
            <person name="Ponce Toledo R.I."/>
            <person name="Schleper C."/>
            <person name="Rodrigues Oliveira T."/>
            <person name="Wollweber F."/>
            <person name="Xu J."/>
            <person name="Rittmann S."/>
            <person name="Klingl A."/>
            <person name="Pilhofer M."/>
        </authorList>
    </citation>
    <scope>NUCLEOTIDE SEQUENCE</scope>
    <source>
        <strain evidence="2">B-35</strain>
    </source>
</reference>